<dbReference type="Proteomes" id="UP000001194">
    <property type="component" value="Unassembled WGS sequence"/>
</dbReference>
<dbReference type="GeneID" id="6069822"/>
<dbReference type="AlphaFoldDB" id="B0CP06"/>
<organism evidence="2">
    <name type="scientific">Laccaria bicolor (strain S238N-H82 / ATCC MYA-4686)</name>
    <name type="common">Bicoloured deceiver</name>
    <name type="synonym">Laccaria laccata var. bicolor</name>
    <dbReference type="NCBI Taxonomy" id="486041"/>
    <lineage>
        <taxon>Eukaryota</taxon>
        <taxon>Fungi</taxon>
        <taxon>Dikarya</taxon>
        <taxon>Basidiomycota</taxon>
        <taxon>Agaricomycotina</taxon>
        <taxon>Agaricomycetes</taxon>
        <taxon>Agaricomycetidae</taxon>
        <taxon>Agaricales</taxon>
        <taxon>Agaricineae</taxon>
        <taxon>Hydnangiaceae</taxon>
        <taxon>Laccaria</taxon>
    </lineage>
</organism>
<evidence type="ECO:0000313" key="2">
    <source>
        <dbReference type="Proteomes" id="UP000001194"/>
    </source>
</evidence>
<proteinExistence type="predicted"/>
<reference evidence="1 2" key="1">
    <citation type="journal article" date="2008" name="Nature">
        <title>The genome of Laccaria bicolor provides insights into mycorrhizal symbiosis.</title>
        <authorList>
            <person name="Martin F."/>
            <person name="Aerts A."/>
            <person name="Ahren D."/>
            <person name="Brun A."/>
            <person name="Danchin E.G.J."/>
            <person name="Duchaussoy F."/>
            <person name="Gibon J."/>
            <person name="Kohler A."/>
            <person name="Lindquist E."/>
            <person name="Pereda V."/>
            <person name="Salamov A."/>
            <person name="Shapiro H.J."/>
            <person name="Wuyts J."/>
            <person name="Blaudez D."/>
            <person name="Buee M."/>
            <person name="Brokstein P."/>
            <person name="Canbaeck B."/>
            <person name="Cohen D."/>
            <person name="Courty P.E."/>
            <person name="Coutinho P.M."/>
            <person name="Delaruelle C."/>
            <person name="Detter J.C."/>
            <person name="Deveau A."/>
            <person name="DiFazio S."/>
            <person name="Duplessis S."/>
            <person name="Fraissinet-Tachet L."/>
            <person name="Lucic E."/>
            <person name="Frey-Klett P."/>
            <person name="Fourrey C."/>
            <person name="Feussner I."/>
            <person name="Gay G."/>
            <person name="Grimwood J."/>
            <person name="Hoegger P.J."/>
            <person name="Jain P."/>
            <person name="Kilaru S."/>
            <person name="Labbe J."/>
            <person name="Lin Y.C."/>
            <person name="Legue V."/>
            <person name="Le Tacon F."/>
            <person name="Marmeisse R."/>
            <person name="Melayah D."/>
            <person name="Montanini B."/>
            <person name="Muratet M."/>
            <person name="Nehls U."/>
            <person name="Niculita-Hirzel H."/>
            <person name="Oudot-Le Secq M.P."/>
            <person name="Peter M."/>
            <person name="Quesneville H."/>
            <person name="Rajashekar B."/>
            <person name="Reich M."/>
            <person name="Rouhier N."/>
            <person name="Schmutz J."/>
            <person name="Yin T."/>
            <person name="Chalot M."/>
            <person name="Henrissat B."/>
            <person name="Kuees U."/>
            <person name="Lucas S."/>
            <person name="Van de Peer Y."/>
            <person name="Podila G.K."/>
            <person name="Polle A."/>
            <person name="Pukkila P.J."/>
            <person name="Richardson P.M."/>
            <person name="Rouze P."/>
            <person name="Sanders I.R."/>
            <person name="Stajich J.E."/>
            <person name="Tunlid A."/>
            <person name="Tuskan G."/>
            <person name="Grigoriev I.V."/>
        </authorList>
    </citation>
    <scope>NUCLEOTIDE SEQUENCE [LARGE SCALE GENOMIC DNA]</scope>
    <source>
        <strain evidence="2">S238N-H82 / ATCC MYA-4686</strain>
    </source>
</reference>
<dbReference type="RefSeq" id="XP_001874237.1">
    <property type="nucleotide sequence ID" value="XM_001874202.1"/>
</dbReference>
<dbReference type="InParanoid" id="B0CP06"/>
<dbReference type="EMBL" id="DS547091">
    <property type="protein sequence ID" value="EDR16029.1"/>
    <property type="molecule type" value="Genomic_DNA"/>
</dbReference>
<dbReference type="HOGENOM" id="CLU_1816113_0_0_1"/>
<protein>
    <submittedName>
        <fullName evidence="1">Predicted protein</fullName>
    </submittedName>
</protein>
<keyword evidence="2" id="KW-1185">Reference proteome</keyword>
<dbReference type="KEGG" id="lbc:LACBIDRAFT_321184"/>
<name>B0CP06_LACBS</name>
<accession>B0CP06</accession>
<sequence>MNGDLVLQQGYGHPHQQCRANQLPLAAQEFHTPSLASVTYPRCSPWSSAPPPLFCSCATHFTEHCLAIYVDSEDLAYLSLGCLVDITMMVLAYHCEIDIVLRASITMPQIVLISGANVPTTTLTLSACNLFTFRDFDDNCTG</sequence>
<evidence type="ECO:0000313" key="1">
    <source>
        <dbReference type="EMBL" id="EDR16029.1"/>
    </source>
</evidence>
<gene>
    <name evidence="1" type="ORF">LACBIDRAFT_321184</name>
</gene>